<feature type="region of interest" description="Disordered" evidence="1">
    <location>
        <begin position="1"/>
        <end position="24"/>
    </location>
</feature>
<keyword evidence="2" id="KW-0472">Membrane</keyword>
<protein>
    <recommendedName>
        <fullName evidence="3">DUF8020 domain-containing protein</fullName>
    </recommendedName>
</protein>
<dbReference type="Proteomes" id="UP000515512">
    <property type="component" value="Chromosome"/>
</dbReference>
<keyword evidence="5" id="KW-1185">Reference proteome</keyword>
<feature type="domain" description="DUF8020" evidence="3">
    <location>
        <begin position="72"/>
        <end position="138"/>
    </location>
</feature>
<gene>
    <name evidence="4" type="ORF">H0264_01945</name>
</gene>
<name>A0A7D6VES0_9NOCA</name>
<feature type="compositionally biased region" description="Basic residues" evidence="1">
    <location>
        <begin position="1"/>
        <end position="12"/>
    </location>
</feature>
<organism evidence="4 5">
    <name type="scientific">Nocardia huaxiensis</name>
    <dbReference type="NCBI Taxonomy" id="2755382"/>
    <lineage>
        <taxon>Bacteria</taxon>
        <taxon>Bacillati</taxon>
        <taxon>Actinomycetota</taxon>
        <taxon>Actinomycetes</taxon>
        <taxon>Mycobacteriales</taxon>
        <taxon>Nocardiaceae</taxon>
        <taxon>Nocardia</taxon>
    </lineage>
</organism>
<dbReference type="RefSeq" id="WP_181582373.1">
    <property type="nucleotide sequence ID" value="NZ_CP059399.1"/>
</dbReference>
<evidence type="ECO:0000259" key="3">
    <source>
        <dbReference type="Pfam" id="PF26059"/>
    </source>
</evidence>
<sequence>MAIHKYGGRRTGSRNGGSALVHSEHRIQQRANAVKLNRLAVTALIAAASTAIVAGVANGAPAEPTHGTDSGVDYVVSSPAAGESSIRVAVTGGHFAMNGDSLDISNNSGQLIGQVPLTFRMADRVVSFTAQLTDSDQAVTIASAGSTETAADIAQEPLTSEQRMYCWNATLGTTVGVIIGILIGAPFLVLPGMLAGIIIGGLVGMGIAMSAPMPGMPSDADLISKYFRCQQGMSPFGG</sequence>
<proteinExistence type="predicted"/>
<accession>A0A7D6VES0</accession>
<dbReference type="Pfam" id="PF26059">
    <property type="entry name" value="DUF8020"/>
    <property type="match status" value="1"/>
</dbReference>
<evidence type="ECO:0000256" key="2">
    <source>
        <dbReference type="SAM" id="Phobius"/>
    </source>
</evidence>
<dbReference type="EMBL" id="CP059399">
    <property type="protein sequence ID" value="QLY31177.1"/>
    <property type="molecule type" value="Genomic_DNA"/>
</dbReference>
<keyword evidence="2" id="KW-0812">Transmembrane</keyword>
<evidence type="ECO:0000313" key="5">
    <source>
        <dbReference type="Proteomes" id="UP000515512"/>
    </source>
</evidence>
<dbReference type="AlphaFoldDB" id="A0A7D6VES0"/>
<evidence type="ECO:0000313" key="4">
    <source>
        <dbReference type="EMBL" id="QLY31177.1"/>
    </source>
</evidence>
<feature type="transmembrane region" description="Helical" evidence="2">
    <location>
        <begin position="189"/>
        <end position="208"/>
    </location>
</feature>
<evidence type="ECO:0000256" key="1">
    <source>
        <dbReference type="SAM" id="MobiDB-lite"/>
    </source>
</evidence>
<feature type="transmembrane region" description="Helical" evidence="2">
    <location>
        <begin position="165"/>
        <end position="183"/>
    </location>
</feature>
<dbReference type="InterPro" id="IPR058333">
    <property type="entry name" value="DUF8020"/>
</dbReference>
<reference evidence="4 5" key="1">
    <citation type="submission" date="2020-07" db="EMBL/GenBank/DDBJ databases">
        <authorList>
            <person name="Zhuang K."/>
            <person name="Ran Y."/>
        </authorList>
    </citation>
    <scope>NUCLEOTIDE SEQUENCE [LARGE SCALE GENOMIC DNA]</scope>
    <source>
        <strain evidence="4 5">WCH-YHL-001</strain>
    </source>
</reference>
<dbReference type="KEGG" id="nhu:H0264_01945"/>
<keyword evidence="2" id="KW-1133">Transmembrane helix</keyword>